<dbReference type="eggNOG" id="ENOG50313RG">
    <property type="taxonomic scope" value="Bacteria"/>
</dbReference>
<evidence type="ECO:0000313" key="1">
    <source>
        <dbReference type="EMBL" id="KGJ06843.1"/>
    </source>
</evidence>
<sequence length="120" mass="12638">MLKPALLVLTLMADGGTRLTLSEAETAEDCEAMREVVTQILTEAGQPPLLSRCGATALRLTPFVHGVPAEAEIWRYRVELPEGGGFSVTPLDSAAACDPAPQARPAIHCARSAQKVLADG</sequence>
<reference evidence="1 3" key="1">
    <citation type="submission" date="2014-09" db="EMBL/GenBank/DDBJ databases">
        <authorList>
            <person name="McGinnis J.M."/>
            <person name="Wolfgang W.J."/>
        </authorList>
    </citation>
    <scope>NUCLEOTIDE SEQUENCE [LARGE SCALE GENOMIC DNA]</scope>
    <source>
        <strain evidence="1 3">JCM 14014</strain>
    </source>
</reference>
<dbReference type="Proteomes" id="UP000029846">
    <property type="component" value="Unassembled WGS sequence"/>
</dbReference>
<reference evidence="2 4" key="3">
    <citation type="submission" date="2016-10" db="EMBL/GenBank/DDBJ databases">
        <authorList>
            <person name="de Groot N.N."/>
        </authorList>
    </citation>
    <scope>NUCLEOTIDE SEQUENCE [LARGE SCALE GENOMIC DNA]</scope>
    <source>
        <strain evidence="2 4">CGMCC 1.6117</strain>
    </source>
</reference>
<dbReference type="EMBL" id="FOJO01000002">
    <property type="protein sequence ID" value="SFA41186.1"/>
    <property type="molecule type" value="Genomic_DNA"/>
</dbReference>
<dbReference type="Proteomes" id="UP000182312">
    <property type="component" value="Unassembled WGS sequence"/>
</dbReference>
<dbReference type="AlphaFoldDB" id="A0A099F9E9"/>
<evidence type="ECO:0000313" key="4">
    <source>
        <dbReference type="Proteomes" id="UP000182312"/>
    </source>
</evidence>
<accession>A0A099F9E9</accession>
<dbReference type="EMBL" id="JRKN01000001">
    <property type="protein sequence ID" value="KGJ06843.1"/>
    <property type="molecule type" value="Genomic_DNA"/>
</dbReference>
<evidence type="ECO:0000313" key="3">
    <source>
        <dbReference type="Proteomes" id="UP000029846"/>
    </source>
</evidence>
<reference evidence="1 3" key="2">
    <citation type="submission" date="2014-10" db="EMBL/GenBank/DDBJ databases">
        <title>Paracoccus sanguinis sp. nov., isolated from clinical specimens of New York State patients.</title>
        <authorList>
            <person name="Mingle L.A."/>
            <person name="Cole J.A."/>
            <person name="Lapierre P."/>
            <person name="Musser K.A."/>
        </authorList>
    </citation>
    <scope>NUCLEOTIDE SEQUENCE [LARGE SCALE GENOMIC DNA]</scope>
    <source>
        <strain evidence="1 3">JCM 14014</strain>
    </source>
</reference>
<gene>
    <name evidence="1" type="ORF">IT41_01325</name>
    <name evidence="2" type="ORF">SAMN04487972_10296</name>
</gene>
<evidence type="ECO:0000313" key="2">
    <source>
        <dbReference type="EMBL" id="SFA41186.1"/>
    </source>
</evidence>
<proteinExistence type="predicted"/>
<dbReference type="OrthoDB" id="7860386at2"/>
<dbReference type="STRING" id="376733.SAMN04487972_10296"/>
<protein>
    <submittedName>
        <fullName evidence="1">Uncharacterized protein</fullName>
    </submittedName>
</protein>
<dbReference type="RefSeq" id="WP_036738061.1">
    <property type="nucleotide sequence ID" value="NZ_FOJO01000002.1"/>
</dbReference>
<keyword evidence="3" id="KW-1185">Reference proteome</keyword>
<name>A0A099F9E9_9RHOB</name>
<organism evidence="1 3">
    <name type="scientific">Paracoccus halophilus</name>
    <dbReference type="NCBI Taxonomy" id="376733"/>
    <lineage>
        <taxon>Bacteria</taxon>
        <taxon>Pseudomonadati</taxon>
        <taxon>Pseudomonadota</taxon>
        <taxon>Alphaproteobacteria</taxon>
        <taxon>Rhodobacterales</taxon>
        <taxon>Paracoccaceae</taxon>
        <taxon>Paracoccus</taxon>
    </lineage>
</organism>